<name>A0A9D1WQ63_9FIRM</name>
<evidence type="ECO:0000256" key="12">
    <source>
        <dbReference type="HAMAP-Rule" id="MF_00365"/>
    </source>
</evidence>
<comment type="similarity">
    <text evidence="2 12 13">Belongs to the RecF family.</text>
</comment>
<evidence type="ECO:0000256" key="13">
    <source>
        <dbReference type="RuleBase" id="RU000578"/>
    </source>
</evidence>
<keyword evidence="4 12" id="KW-0963">Cytoplasm</keyword>
<keyword evidence="5 12" id="KW-0235">DNA replication</keyword>
<dbReference type="SUPFAM" id="SSF52540">
    <property type="entry name" value="P-loop containing nucleoside triphosphate hydrolases"/>
    <property type="match status" value="1"/>
</dbReference>
<dbReference type="PANTHER" id="PTHR32182:SF0">
    <property type="entry name" value="DNA REPLICATION AND REPAIR PROTEIN RECF"/>
    <property type="match status" value="1"/>
</dbReference>
<dbReference type="InterPro" id="IPR042174">
    <property type="entry name" value="RecF_2"/>
</dbReference>
<dbReference type="InterPro" id="IPR003395">
    <property type="entry name" value="RecF/RecN/SMC_N"/>
</dbReference>
<evidence type="ECO:0000313" key="15">
    <source>
        <dbReference type="EMBL" id="HIX65044.1"/>
    </source>
</evidence>
<gene>
    <name evidence="12 15" type="primary">recF</name>
    <name evidence="15" type="ORF">H9736_02225</name>
</gene>
<evidence type="ECO:0000256" key="4">
    <source>
        <dbReference type="ARBA" id="ARBA00022490"/>
    </source>
</evidence>
<dbReference type="NCBIfam" id="TIGR00611">
    <property type="entry name" value="recf"/>
    <property type="match status" value="1"/>
</dbReference>
<dbReference type="InterPro" id="IPR018078">
    <property type="entry name" value="DNA-binding_RecF_CS"/>
</dbReference>
<evidence type="ECO:0000256" key="2">
    <source>
        <dbReference type="ARBA" id="ARBA00008016"/>
    </source>
</evidence>
<keyword evidence="7 12" id="KW-0227">DNA damage</keyword>
<dbReference type="Pfam" id="PF02463">
    <property type="entry name" value="SMC_N"/>
    <property type="match status" value="1"/>
</dbReference>
<comment type="function">
    <text evidence="12 13">The RecF protein is involved in DNA metabolism; it is required for DNA replication and normal SOS inducibility. RecF binds preferentially to single-stranded, linear DNA. It also seems to bind ATP.</text>
</comment>
<dbReference type="InterPro" id="IPR001238">
    <property type="entry name" value="DNA-binding_RecF"/>
</dbReference>
<evidence type="ECO:0000256" key="1">
    <source>
        <dbReference type="ARBA" id="ARBA00004496"/>
    </source>
</evidence>
<keyword evidence="9 12" id="KW-0238">DNA-binding</keyword>
<accession>A0A9D1WQ63</accession>
<dbReference type="GO" id="GO:0000731">
    <property type="term" value="P:DNA synthesis involved in DNA repair"/>
    <property type="evidence" value="ECO:0007669"/>
    <property type="project" value="TreeGrafter"/>
</dbReference>
<dbReference type="GO" id="GO:0005524">
    <property type="term" value="F:ATP binding"/>
    <property type="evidence" value="ECO:0007669"/>
    <property type="project" value="UniProtKB-UniRule"/>
</dbReference>
<evidence type="ECO:0000313" key="16">
    <source>
        <dbReference type="Proteomes" id="UP000886800"/>
    </source>
</evidence>
<keyword evidence="6 12" id="KW-0547">Nucleotide-binding</keyword>
<proteinExistence type="inferred from homology"/>
<feature type="binding site" evidence="12">
    <location>
        <begin position="30"/>
        <end position="37"/>
    </location>
    <ligand>
        <name>ATP</name>
        <dbReference type="ChEBI" id="CHEBI:30616"/>
    </ligand>
</feature>
<dbReference type="EMBL" id="DXES01000044">
    <property type="protein sequence ID" value="HIX65044.1"/>
    <property type="molecule type" value="Genomic_DNA"/>
</dbReference>
<dbReference type="GO" id="GO:0009432">
    <property type="term" value="P:SOS response"/>
    <property type="evidence" value="ECO:0007669"/>
    <property type="project" value="UniProtKB-UniRule"/>
</dbReference>
<dbReference type="PROSITE" id="PS00618">
    <property type="entry name" value="RECF_2"/>
    <property type="match status" value="1"/>
</dbReference>
<dbReference type="GO" id="GO:0003697">
    <property type="term" value="F:single-stranded DNA binding"/>
    <property type="evidence" value="ECO:0007669"/>
    <property type="project" value="UniProtKB-UniRule"/>
</dbReference>
<dbReference type="HAMAP" id="MF_00365">
    <property type="entry name" value="RecF"/>
    <property type="match status" value="1"/>
</dbReference>
<keyword evidence="8 12" id="KW-0067">ATP-binding</keyword>
<reference evidence="15" key="2">
    <citation type="submission" date="2021-04" db="EMBL/GenBank/DDBJ databases">
        <authorList>
            <person name="Gilroy R."/>
        </authorList>
    </citation>
    <scope>NUCLEOTIDE SEQUENCE</scope>
    <source>
        <strain evidence="15">CHK188-5543</strain>
    </source>
</reference>
<keyword evidence="11 12" id="KW-0742">SOS response</keyword>
<organism evidence="15 16">
    <name type="scientific">Candidatus Anaerotruncus excrementipullorum</name>
    <dbReference type="NCBI Taxonomy" id="2838465"/>
    <lineage>
        <taxon>Bacteria</taxon>
        <taxon>Bacillati</taxon>
        <taxon>Bacillota</taxon>
        <taxon>Clostridia</taxon>
        <taxon>Eubacteriales</taxon>
        <taxon>Oscillospiraceae</taxon>
        <taxon>Anaerotruncus</taxon>
    </lineage>
</organism>
<dbReference type="Gene3D" id="3.40.50.300">
    <property type="entry name" value="P-loop containing nucleotide triphosphate hydrolases"/>
    <property type="match status" value="1"/>
</dbReference>
<evidence type="ECO:0000256" key="8">
    <source>
        <dbReference type="ARBA" id="ARBA00022840"/>
    </source>
</evidence>
<reference evidence="15" key="1">
    <citation type="journal article" date="2021" name="PeerJ">
        <title>Extensive microbial diversity within the chicken gut microbiome revealed by metagenomics and culture.</title>
        <authorList>
            <person name="Gilroy R."/>
            <person name="Ravi A."/>
            <person name="Getino M."/>
            <person name="Pursley I."/>
            <person name="Horton D.L."/>
            <person name="Alikhan N.F."/>
            <person name="Baker D."/>
            <person name="Gharbi K."/>
            <person name="Hall N."/>
            <person name="Watson M."/>
            <person name="Adriaenssens E.M."/>
            <person name="Foster-Nyarko E."/>
            <person name="Jarju S."/>
            <person name="Secka A."/>
            <person name="Antonio M."/>
            <person name="Oren A."/>
            <person name="Chaudhuri R.R."/>
            <person name="La Ragione R."/>
            <person name="Hildebrand F."/>
            <person name="Pallen M.J."/>
        </authorList>
    </citation>
    <scope>NUCLEOTIDE SEQUENCE</scope>
    <source>
        <strain evidence="15">CHK188-5543</strain>
    </source>
</reference>
<evidence type="ECO:0000256" key="3">
    <source>
        <dbReference type="ARBA" id="ARBA00020170"/>
    </source>
</evidence>
<comment type="subcellular location">
    <subcellularLocation>
        <location evidence="1 12 13">Cytoplasm</location>
    </subcellularLocation>
</comment>
<feature type="domain" description="RecF/RecN/SMC N-terminal" evidence="14">
    <location>
        <begin position="3"/>
        <end position="335"/>
    </location>
</feature>
<dbReference type="AlphaFoldDB" id="A0A9D1WQ63"/>
<comment type="caution">
    <text evidence="15">The sequence shown here is derived from an EMBL/GenBank/DDBJ whole genome shotgun (WGS) entry which is preliminary data.</text>
</comment>
<dbReference type="GO" id="GO:0006302">
    <property type="term" value="P:double-strand break repair"/>
    <property type="evidence" value="ECO:0007669"/>
    <property type="project" value="TreeGrafter"/>
</dbReference>
<dbReference type="PANTHER" id="PTHR32182">
    <property type="entry name" value="DNA REPLICATION AND REPAIR PROTEIN RECF"/>
    <property type="match status" value="1"/>
</dbReference>
<dbReference type="GO" id="GO:0006260">
    <property type="term" value="P:DNA replication"/>
    <property type="evidence" value="ECO:0007669"/>
    <property type="project" value="UniProtKB-UniRule"/>
</dbReference>
<dbReference type="Gene3D" id="1.20.1050.90">
    <property type="entry name" value="RecF/RecN/SMC, N-terminal domain"/>
    <property type="match status" value="1"/>
</dbReference>
<dbReference type="Proteomes" id="UP000886800">
    <property type="component" value="Unassembled WGS sequence"/>
</dbReference>
<sequence>MRIDRIRINDFRNIPSLDLHLCPGPNVIWGENGQGKTNLIEALWMCTGAKSFRGARDLQTVRFGCTQGSVESVFFAQEREQYLYLILDKKRVGLLNGVAMKSMNEMAGKLCAVVFSPAHLALVKEGPAAKRRFLDTAICQLKPAYLDLLGKYTRVLNQRNQLLKDVRMESSLWDTLELWDDQLCILAAKVIQVRRSYLKKLAPWAQEIYRGISGGREKLALEYRATLGAREREDPMDTHKLRAQLMAARGEDLRLRATTLGPHRDDMEIRLDGHSARLYGSQGQQRSCVLALKLAECQLMREYLGEYPVVLLDDVMSELDEARRTYLLNSLRDRQLVLTCCDAGDFRTLEGGQAVRIAAGRTAEIRKF</sequence>
<evidence type="ECO:0000256" key="6">
    <source>
        <dbReference type="ARBA" id="ARBA00022741"/>
    </source>
</evidence>
<dbReference type="GO" id="GO:0005737">
    <property type="term" value="C:cytoplasm"/>
    <property type="evidence" value="ECO:0007669"/>
    <property type="project" value="UniProtKB-SubCell"/>
</dbReference>
<evidence type="ECO:0000256" key="5">
    <source>
        <dbReference type="ARBA" id="ARBA00022705"/>
    </source>
</evidence>
<evidence type="ECO:0000256" key="10">
    <source>
        <dbReference type="ARBA" id="ARBA00023204"/>
    </source>
</evidence>
<evidence type="ECO:0000256" key="11">
    <source>
        <dbReference type="ARBA" id="ARBA00023236"/>
    </source>
</evidence>
<evidence type="ECO:0000256" key="7">
    <source>
        <dbReference type="ARBA" id="ARBA00022763"/>
    </source>
</evidence>
<dbReference type="InterPro" id="IPR027417">
    <property type="entry name" value="P-loop_NTPase"/>
</dbReference>
<evidence type="ECO:0000259" key="14">
    <source>
        <dbReference type="Pfam" id="PF02463"/>
    </source>
</evidence>
<keyword evidence="10 12" id="KW-0234">DNA repair</keyword>
<evidence type="ECO:0000256" key="9">
    <source>
        <dbReference type="ARBA" id="ARBA00023125"/>
    </source>
</evidence>
<protein>
    <recommendedName>
        <fullName evidence="3 12">DNA replication and repair protein RecF</fullName>
    </recommendedName>
</protein>